<accession>F6FIZ6</accession>
<reference key="2">
    <citation type="submission" date="2011-05" db="EMBL/GenBank/DDBJ databases">
        <title>The Genome of Mycoplasma haemofelis Strain Ohio2, a pathogenic hemoplasma of the cat.</title>
        <authorList>
            <person name="Santos A.P."/>
            <person name="Guimaraes A.M.S."/>
            <person name="SanMiguel P.J."/>
            <person name="Martin S.W."/>
            <person name="Messick J.B."/>
        </authorList>
    </citation>
    <scope>NUCLEOTIDE SEQUENCE</scope>
    <source>
        <strain>Ohio2</strain>
    </source>
</reference>
<feature type="region of interest" description="Disordered" evidence="1">
    <location>
        <begin position="156"/>
        <end position="182"/>
    </location>
</feature>
<dbReference type="EMBL" id="CP002808">
    <property type="protein sequence ID" value="AEG73194.1"/>
    <property type="molecule type" value="Genomic_DNA"/>
</dbReference>
<name>F6FIZ6_MYCHI</name>
<dbReference type="KEGG" id="mhf:MHF_0937"/>
<evidence type="ECO:0000313" key="3">
    <source>
        <dbReference type="Proteomes" id="UP000007952"/>
    </source>
</evidence>
<reference evidence="2 3" key="1">
    <citation type="journal article" date="2011" name="J. Bacteriol.">
        <title>Complete genome sequences of two hemotropic Mycoplasmas, Mycoplasma haemofelis strain Ohio2 and Mycoplasma suis strain Illinois.</title>
        <authorList>
            <person name="Messick J.B."/>
            <person name="Santos A.P."/>
            <person name="Guimaraes A.M."/>
        </authorList>
    </citation>
    <scope>NUCLEOTIDE SEQUENCE [LARGE SCALE GENOMIC DNA]</scope>
    <source>
        <strain evidence="2 3">Ohio2</strain>
    </source>
</reference>
<dbReference type="HOGENOM" id="CLU_098620_0_0_14"/>
<organism evidence="2 3">
    <name type="scientific">Mycoplasma haemofelis (strain Ohio2)</name>
    <dbReference type="NCBI Taxonomy" id="859194"/>
    <lineage>
        <taxon>Bacteria</taxon>
        <taxon>Bacillati</taxon>
        <taxon>Mycoplasmatota</taxon>
        <taxon>Mollicutes</taxon>
        <taxon>Mycoplasmataceae</taxon>
        <taxon>Mycoplasma</taxon>
    </lineage>
</organism>
<dbReference type="STRING" id="859194.MHF_0937"/>
<dbReference type="Proteomes" id="UP000007952">
    <property type="component" value="Chromosome"/>
</dbReference>
<proteinExistence type="predicted"/>
<sequence>MNKRVLTGVGAGMTATVAGVGGLYMYQSEGDSHEEPKTLTTSISQLFQQSKNKVLLTKSSTGEEWNRAWGRYKLSHQDKTSDEWGIPDFSKNQGSYDALPEFQDACTSRHSLEIESTEDINYKRVEDWCTRPKKITELLGDEEGIELIPETGADSDWTSSWGKYRESQKASNGSSYKETDDWGISSWKEDKDKETLSNGFKSKCLDNSKQDIDKGSEDKLYQQVKSWCTRIKV</sequence>
<evidence type="ECO:0000256" key="1">
    <source>
        <dbReference type="SAM" id="MobiDB-lite"/>
    </source>
</evidence>
<gene>
    <name evidence="2" type="ordered locus">MHF_0937</name>
</gene>
<dbReference type="BioCyc" id="MHAE859194:G1GR7-932-MONOMER"/>
<evidence type="ECO:0000313" key="2">
    <source>
        <dbReference type="EMBL" id="AEG73194.1"/>
    </source>
</evidence>
<protein>
    <submittedName>
        <fullName evidence="2">Uncharacterized protein</fullName>
    </submittedName>
</protein>
<dbReference type="AlphaFoldDB" id="F6FIZ6"/>